<dbReference type="SUPFAM" id="SSF51445">
    <property type="entry name" value="(Trans)glycosidases"/>
    <property type="match status" value="1"/>
</dbReference>
<dbReference type="PRINTS" id="PR00035">
    <property type="entry name" value="HTHGNTR"/>
</dbReference>
<dbReference type="SUPFAM" id="SSF46785">
    <property type="entry name" value="Winged helix' DNA-binding domain"/>
    <property type="match status" value="1"/>
</dbReference>
<feature type="domain" description="HTH gntR-type" evidence="11">
    <location>
        <begin position="10"/>
        <end position="78"/>
    </location>
</feature>
<keyword evidence="8" id="KW-0804">Transcription</keyword>
<dbReference type="SUPFAM" id="SSF48008">
    <property type="entry name" value="GntR ligand-binding domain-like"/>
    <property type="match status" value="1"/>
</dbReference>
<keyword evidence="13" id="KW-1185">Reference proteome</keyword>
<accession>A0ABW6UTV9</accession>
<dbReference type="Pfam" id="PF07729">
    <property type="entry name" value="FCD"/>
    <property type="match status" value="1"/>
</dbReference>
<dbReference type="Pfam" id="PF01120">
    <property type="entry name" value="Alpha_L_fucos"/>
    <property type="match status" value="1"/>
</dbReference>
<dbReference type="Pfam" id="PF00392">
    <property type="entry name" value="GntR"/>
    <property type="match status" value="1"/>
</dbReference>
<sequence length="688" mass="75258">MEPTQASTGRSASEWALHQLLDLIQSGSLGPGDRLPPERNLATRLGVSRGMAREAISALVTMGVLESRHGAGVFVTSLEPAVVLPRLAPVVAIMAGKHPDDVARLHAQIEGAAAARAAARATPESLTALTQALTALRIAQHEPTPRAPRDRFKQTIWRLSDDRFHRAIASVAQDTVAEGMILLLRSSREYGECVSDDLLHRHEELVRAIAGHEPDAARSIAQNLVTAELPALRPSSGAPDVSVSRAHSPAPLSAADETASTDDHSVAEWFRDAKLGLIVHWGIYSVPGWAPLPAQTPGDVRPAPVEETPSRYFAEWYQASLREGPTAEHHERVYGTRPYRAFRTAFESVLRDWSPTAWAEEFAASGARYVVQVAKHHDGFLLWPSRVRHPHDEEWRVTRDVVGETAVAVRERGMRFGVFYSSGADWSFDPKSMAGASDVQTSRPAGTEYARYVEAHWRELIESYRPDGLWNDTGYPAAGDARKLIRDYRTLVPDGVATERFRTSEAGLIPAPAEGGPWESVRPVGLSFGWNREETADHTLSGPELVLMLMDVVAKNGNLLLGVSPDEHGHLPAHQLASLRYLGHWLERFGEAVYATRPWQHTTTTTADGRTVWFTRSKSGDALYLTIEGGVEGDCEILDLWLPGEARPVPLGEDRPVLHRAGSRGSLLHLPAPPAASPVTVLRLSPAL</sequence>
<evidence type="ECO:0000256" key="6">
    <source>
        <dbReference type="ARBA" id="ARBA00023015"/>
    </source>
</evidence>
<keyword evidence="5" id="KW-0378">Hydrolase</keyword>
<dbReference type="Gene3D" id="1.20.120.530">
    <property type="entry name" value="GntR ligand-binding domain-like"/>
    <property type="match status" value="1"/>
</dbReference>
<dbReference type="Proteomes" id="UP001602058">
    <property type="component" value="Unassembled WGS sequence"/>
</dbReference>
<dbReference type="InterPro" id="IPR000933">
    <property type="entry name" value="Glyco_hydro_29"/>
</dbReference>
<dbReference type="PANTHER" id="PTHR10030">
    <property type="entry name" value="ALPHA-L-FUCOSIDASE"/>
    <property type="match status" value="1"/>
</dbReference>
<dbReference type="CDD" id="cd07377">
    <property type="entry name" value="WHTH_GntR"/>
    <property type="match status" value="1"/>
</dbReference>
<dbReference type="SMART" id="SM00812">
    <property type="entry name" value="Alpha_L_fucos"/>
    <property type="match status" value="1"/>
</dbReference>
<keyword evidence="4" id="KW-0732">Signal</keyword>
<dbReference type="PRINTS" id="PR00741">
    <property type="entry name" value="GLHYDRLASE29"/>
</dbReference>
<evidence type="ECO:0000256" key="5">
    <source>
        <dbReference type="ARBA" id="ARBA00022801"/>
    </source>
</evidence>
<dbReference type="PANTHER" id="PTHR10030:SF37">
    <property type="entry name" value="ALPHA-L-FUCOSIDASE-RELATED"/>
    <property type="match status" value="1"/>
</dbReference>
<evidence type="ECO:0000256" key="2">
    <source>
        <dbReference type="ARBA" id="ARBA00007951"/>
    </source>
</evidence>
<evidence type="ECO:0000259" key="11">
    <source>
        <dbReference type="PROSITE" id="PS50949"/>
    </source>
</evidence>
<dbReference type="InterPro" id="IPR036388">
    <property type="entry name" value="WH-like_DNA-bd_sf"/>
</dbReference>
<evidence type="ECO:0000313" key="13">
    <source>
        <dbReference type="Proteomes" id="UP001602058"/>
    </source>
</evidence>
<proteinExistence type="inferred from homology"/>
<keyword evidence="6" id="KW-0805">Transcription regulation</keyword>
<dbReference type="InterPro" id="IPR036390">
    <property type="entry name" value="WH_DNA-bd_sf"/>
</dbReference>
<evidence type="ECO:0000256" key="7">
    <source>
        <dbReference type="ARBA" id="ARBA00023125"/>
    </source>
</evidence>
<dbReference type="Gene3D" id="3.20.20.80">
    <property type="entry name" value="Glycosidases"/>
    <property type="match status" value="1"/>
</dbReference>
<dbReference type="InterPro" id="IPR016286">
    <property type="entry name" value="FUC_metazoa-typ"/>
</dbReference>
<keyword evidence="9" id="KW-0326">Glycosidase</keyword>
<dbReference type="EC" id="3.2.1.51" evidence="3"/>
<evidence type="ECO:0000256" key="1">
    <source>
        <dbReference type="ARBA" id="ARBA00004071"/>
    </source>
</evidence>
<evidence type="ECO:0000256" key="4">
    <source>
        <dbReference type="ARBA" id="ARBA00022729"/>
    </source>
</evidence>
<dbReference type="InterPro" id="IPR008920">
    <property type="entry name" value="TF_FadR/GntR_C"/>
</dbReference>
<gene>
    <name evidence="12" type="ORF">ACFY1D_34870</name>
</gene>
<evidence type="ECO:0000256" key="10">
    <source>
        <dbReference type="SAM" id="MobiDB-lite"/>
    </source>
</evidence>
<evidence type="ECO:0000256" key="3">
    <source>
        <dbReference type="ARBA" id="ARBA00012662"/>
    </source>
</evidence>
<dbReference type="InterPro" id="IPR017853">
    <property type="entry name" value="GH"/>
</dbReference>
<dbReference type="Gene3D" id="1.10.10.10">
    <property type="entry name" value="Winged helix-like DNA-binding domain superfamily/Winged helix DNA-binding domain"/>
    <property type="match status" value="1"/>
</dbReference>
<feature type="region of interest" description="Disordered" evidence="10">
    <location>
        <begin position="234"/>
        <end position="259"/>
    </location>
</feature>
<evidence type="ECO:0000313" key="12">
    <source>
        <dbReference type="EMBL" id="MFF4526577.1"/>
    </source>
</evidence>
<dbReference type="RefSeq" id="WP_351084775.1">
    <property type="nucleotide sequence ID" value="NZ_JBEOZG010000028.1"/>
</dbReference>
<comment type="caution">
    <text evidence="12">The sequence shown here is derived from an EMBL/GenBank/DDBJ whole genome shotgun (WGS) entry which is preliminary data.</text>
</comment>
<protein>
    <recommendedName>
        <fullName evidence="3">alpha-L-fucosidase</fullName>
        <ecNumber evidence="3">3.2.1.51</ecNumber>
    </recommendedName>
</protein>
<dbReference type="EMBL" id="JBIAWJ010000027">
    <property type="protein sequence ID" value="MFF4526577.1"/>
    <property type="molecule type" value="Genomic_DNA"/>
</dbReference>
<dbReference type="SMART" id="SM00345">
    <property type="entry name" value="HTH_GNTR"/>
    <property type="match status" value="1"/>
</dbReference>
<evidence type="ECO:0000256" key="9">
    <source>
        <dbReference type="ARBA" id="ARBA00023295"/>
    </source>
</evidence>
<reference evidence="12 13" key="1">
    <citation type="submission" date="2024-10" db="EMBL/GenBank/DDBJ databases">
        <title>The Natural Products Discovery Center: Release of the First 8490 Sequenced Strains for Exploring Actinobacteria Biosynthetic Diversity.</title>
        <authorList>
            <person name="Kalkreuter E."/>
            <person name="Kautsar S.A."/>
            <person name="Yang D."/>
            <person name="Bader C.D."/>
            <person name="Teijaro C.N."/>
            <person name="Fluegel L."/>
            <person name="Davis C.M."/>
            <person name="Simpson J.R."/>
            <person name="Lauterbach L."/>
            <person name="Steele A.D."/>
            <person name="Gui C."/>
            <person name="Meng S."/>
            <person name="Li G."/>
            <person name="Viehrig K."/>
            <person name="Ye F."/>
            <person name="Su P."/>
            <person name="Kiefer A.F."/>
            <person name="Nichols A."/>
            <person name="Cepeda A.J."/>
            <person name="Yan W."/>
            <person name="Fan B."/>
            <person name="Jiang Y."/>
            <person name="Adhikari A."/>
            <person name="Zheng C.-J."/>
            <person name="Schuster L."/>
            <person name="Cowan T.M."/>
            <person name="Smanski M.J."/>
            <person name="Chevrette M.G."/>
            <person name="De Carvalho L.P.S."/>
            <person name="Shen B."/>
        </authorList>
    </citation>
    <scope>NUCLEOTIDE SEQUENCE [LARGE SCALE GENOMIC DNA]</scope>
    <source>
        <strain evidence="12 13">NPDC001390</strain>
    </source>
</reference>
<comment type="function">
    <text evidence="1">Alpha-L-fucosidase is responsible for hydrolyzing the alpha-1,6-linked fucose joined to the reducing-end N-acetylglucosamine of the carbohydrate moieties of glycoproteins.</text>
</comment>
<dbReference type="SMART" id="SM00895">
    <property type="entry name" value="FCD"/>
    <property type="match status" value="1"/>
</dbReference>
<name>A0ABW6UTV9_9ACTN</name>
<keyword evidence="7" id="KW-0238">DNA-binding</keyword>
<organism evidence="12 13">
    <name type="scientific">Streptomyces bluensis</name>
    <dbReference type="NCBI Taxonomy" id="33897"/>
    <lineage>
        <taxon>Bacteria</taxon>
        <taxon>Bacillati</taxon>
        <taxon>Actinomycetota</taxon>
        <taxon>Actinomycetes</taxon>
        <taxon>Kitasatosporales</taxon>
        <taxon>Streptomycetaceae</taxon>
        <taxon>Streptomyces</taxon>
    </lineage>
</organism>
<dbReference type="InterPro" id="IPR057739">
    <property type="entry name" value="Glyco_hydro_29_N"/>
</dbReference>
<evidence type="ECO:0000256" key="8">
    <source>
        <dbReference type="ARBA" id="ARBA00023163"/>
    </source>
</evidence>
<comment type="similarity">
    <text evidence="2">Belongs to the glycosyl hydrolase 29 family.</text>
</comment>
<dbReference type="InterPro" id="IPR011711">
    <property type="entry name" value="GntR_C"/>
</dbReference>
<dbReference type="InterPro" id="IPR000524">
    <property type="entry name" value="Tscrpt_reg_HTH_GntR"/>
</dbReference>
<dbReference type="PROSITE" id="PS50949">
    <property type="entry name" value="HTH_GNTR"/>
    <property type="match status" value="1"/>
</dbReference>